<evidence type="ECO:0000313" key="2">
    <source>
        <dbReference type="EMBL" id="SDL50665.1"/>
    </source>
</evidence>
<accession>A0A1G9KMM1</accession>
<keyword evidence="1" id="KW-0472">Membrane</keyword>
<gene>
    <name evidence="2" type="ORF">SAMN04515677_102198</name>
</gene>
<keyword evidence="3" id="KW-1185">Reference proteome</keyword>
<evidence type="ECO:0000256" key="1">
    <source>
        <dbReference type="SAM" id="Phobius"/>
    </source>
</evidence>
<protein>
    <submittedName>
        <fullName evidence="2">Uncharacterized protein</fullName>
    </submittedName>
</protein>
<feature type="transmembrane region" description="Helical" evidence="1">
    <location>
        <begin position="58"/>
        <end position="75"/>
    </location>
</feature>
<keyword evidence="1" id="KW-1133">Transmembrane helix</keyword>
<sequence>MKTTVSKTIPFKKRDEDKKNSKYNFDINKNSGSSKVIRYPKYKKKKDKGVKIIKNNKFFVIVLGLIMFFSLLSFIDNNLLKDKYGPNGKPLKSHSRASSSLLVSETEFSQFSDKTESSVRSALKLSGEHSVKTKTMHKNGNYIYSQGDVSLNKDNIIYFDAIFENKQLKSLLIDGKEYLK</sequence>
<name>A0A1G9KMM1_9FIRM</name>
<proteinExistence type="predicted"/>
<dbReference type="Proteomes" id="UP000199068">
    <property type="component" value="Unassembled WGS sequence"/>
</dbReference>
<evidence type="ECO:0000313" key="3">
    <source>
        <dbReference type="Proteomes" id="UP000199068"/>
    </source>
</evidence>
<reference evidence="2 3" key="1">
    <citation type="submission" date="2016-10" db="EMBL/GenBank/DDBJ databases">
        <authorList>
            <person name="de Groot N.N."/>
        </authorList>
    </citation>
    <scope>NUCLEOTIDE SEQUENCE [LARGE SCALE GENOMIC DNA]</scope>
    <source>
        <strain evidence="2 3">DSM 797</strain>
    </source>
</reference>
<dbReference type="RefSeq" id="WP_092723214.1">
    <property type="nucleotide sequence ID" value="NZ_FNGW01000002.1"/>
</dbReference>
<dbReference type="AlphaFoldDB" id="A0A1G9KMM1"/>
<dbReference type="STRING" id="1121325.SAMN04515677_102198"/>
<organism evidence="2 3">
    <name type="scientific">Romboutsia lituseburensis DSM 797</name>
    <dbReference type="NCBI Taxonomy" id="1121325"/>
    <lineage>
        <taxon>Bacteria</taxon>
        <taxon>Bacillati</taxon>
        <taxon>Bacillota</taxon>
        <taxon>Clostridia</taxon>
        <taxon>Peptostreptococcales</taxon>
        <taxon>Peptostreptococcaceae</taxon>
        <taxon>Romboutsia</taxon>
    </lineage>
</organism>
<keyword evidence="1" id="KW-0812">Transmembrane</keyword>
<dbReference type="EMBL" id="FNGW01000002">
    <property type="protein sequence ID" value="SDL50665.1"/>
    <property type="molecule type" value="Genomic_DNA"/>
</dbReference>